<dbReference type="Proteomes" id="UP001152747">
    <property type="component" value="Unassembled WGS sequence"/>
</dbReference>
<comment type="caution">
    <text evidence="7">The sequence shown here is derived from an EMBL/GenBank/DDBJ whole genome shotgun (WGS) entry which is preliminary data.</text>
</comment>
<feature type="transmembrane region" description="Helical" evidence="6">
    <location>
        <begin position="164"/>
        <end position="182"/>
    </location>
</feature>
<keyword evidence="4 6" id="KW-1133">Transmembrane helix</keyword>
<keyword evidence="5 6" id="KW-0472">Membrane</keyword>
<comment type="similarity">
    <text evidence="2">Belongs to the nematode receptor-like protein sre family.</text>
</comment>
<evidence type="ECO:0000256" key="3">
    <source>
        <dbReference type="ARBA" id="ARBA00022692"/>
    </source>
</evidence>
<comment type="subcellular location">
    <subcellularLocation>
        <location evidence="1">Membrane</location>
        <topology evidence="1">Multi-pass membrane protein</topology>
    </subcellularLocation>
</comment>
<dbReference type="InterPro" id="IPR004151">
    <property type="entry name" value="7TM_GPCR_serpentine_rcpt_Sre"/>
</dbReference>
<evidence type="ECO:0000256" key="6">
    <source>
        <dbReference type="SAM" id="Phobius"/>
    </source>
</evidence>
<keyword evidence="3 6" id="KW-0812">Transmembrane</keyword>
<dbReference type="PANTHER" id="PTHR23128">
    <property type="entry name" value="SERPENTINE RECEPTOR, CLASS E (EPSILON)-RELATED"/>
    <property type="match status" value="1"/>
</dbReference>
<evidence type="ECO:0000256" key="1">
    <source>
        <dbReference type="ARBA" id="ARBA00004141"/>
    </source>
</evidence>
<sequence>MILRTEKNQTYWVPIYSINDLSKNLLPLAIFEIFLHVFTGIMTVRCVIVLSRSRLVHFNMSLIICTFWCQWAEAFIGKMIIIQFQYGFLTLNDLNRGYYSWWSFIDSNILKVTNLQSLTIIYIYSLLQWHYIYTMLIGIGGVMVERGFATFYINDYEKRSRLHIPLFVIIVTHMISMPLSWFSTYTEINLVCSFTILFTTMIIMFLLYCVVLRSNIRLKSMMEKTSNNHLYSLAQKFQVKENLRSLNMIRKFVIIIFFYVVFAGLILLTLILGWTPEIGLSHVFENMITLNPFFLSSALMYCSPTWHNKYWSFLPYRKCCVIPEVENLKLNFDEEANVYFGQLKKAWI</sequence>
<dbReference type="Pfam" id="PF03125">
    <property type="entry name" value="Sre"/>
    <property type="match status" value="1"/>
</dbReference>
<organism evidence="7 8">
    <name type="scientific">Caenorhabditis angaria</name>
    <dbReference type="NCBI Taxonomy" id="860376"/>
    <lineage>
        <taxon>Eukaryota</taxon>
        <taxon>Metazoa</taxon>
        <taxon>Ecdysozoa</taxon>
        <taxon>Nematoda</taxon>
        <taxon>Chromadorea</taxon>
        <taxon>Rhabditida</taxon>
        <taxon>Rhabditina</taxon>
        <taxon>Rhabditomorpha</taxon>
        <taxon>Rhabditoidea</taxon>
        <taxon>Rhabditidae</taxon>
        <taxon>Peloderinae</taxon>
        <taxon>Caenorhabditis</taxon>
    </lineage>
</organism>
<evidence type="ECO:0000313" key="7">
    <source>
        <dbReference type="EMBL" id="CAI5443044.1"/>
    </source>
</evidence>
<feature type="transmembrane region" description="Helical" evidence="6">
    <location>
        <begin position="25"/>
        <end position="50"/>
    </location>
</feature>
<gene>
    <name evidence="7" type="ORF">CAMP_LOCUS5681</name>
</gene>
<proteinExistence type="inferred from homology"/>
<keyword evidence="8" id="KW-1185">Reference proteome</keyword>
<accession>A0A9P1ID59</accession>
<dbReference type="GO" id="GO:0016020">
    <property type="term" value="C:membrane"/>
    <property type="evidence" value="ECO:0007669"/>
    <property type="project" value="UniProtKB-SubCell"/>
</dbReference>
<reference evidence="7" key="1">
    <citation type="submission" date="2022-11" db="EMBL/GenBank/DDBJ databases">
        <authorList>
            <person name="Kikuchi T."/>
        </authorList>
    </citation>
    <scope>NUCLEOTIDE SEQUENCE</scope>
    <source>
        <strain evidence="7">PS1010</strain>
    </source>
</reference>
<evidence type="ECO:0000313" key="8">
    <source>
        <dbReference type="Proteomes" id="UP001152747"/>
    </source>
</evidence>
<evidence type="ECO:0000256" key="5">
    <source>
        <dbReference type="ARBA" id="ARBA00023136"/>
    </source>
</evidence>
<dbReference type="AlphaFoldDB" id="A0A9P1ID59"/>
<evidence type="ECO:0000256" key="4">
    <source>
        <dbReference type="ARBA" id="ARBA00022989"/>
    </source>
</evidence>
<dbReference type="PANTHER" id="PTHR23128:SF132">
    <property type="entry name" value="SERPENTINE RECEPTOR, CLASS E (EPSILON)-RELATED"/>
    <property type="match status" value="1"/>
</dbReference>
<feature type="transmembrane region" description="Helical" evidence="6">
    <location>
        <begin position="188"/>
        <end position="212"/>
    </location>
</feature>
<dbReference type="OrthoDB" id="5874078at2759"/>
<feature type="transmembrane region" description="Helical" evidence="6">
    <location>
        <begin position="62"/>
        <end position="86"/>
    </location>
</feature>
<dbReference type="EMBL" id="CANHGI010000002">
    <property type="protein sequence ID" value="CAI5443044.1"/>
    <property type="molecule type" value="Genomic_DNA"/>
</dbReference>
<evidence type="ECO:0000256" key="2">
    <source>
        <dbReference type="ARBA" id="ARBA00006803"/>
    </source>
</evidence>
<dbReference type="GO" id="GO:0007606">
    <property type="term" value="P:sensory perception of chemical stimulus"/>
    <property type="evidence" value="ECO:0007669"/>
    <property type="project" value="InterPro"/>
</dbReference>
<feature type="transmembrane region" description="Helical" evidence="6">
    <location>
        <begin position="252"/>
        <end position="275"/>
    </location>
</feature>
<protein>
    <submittedName>
        <fullName evidence="7">Uncharacterized protein</fullName>
    </submittedName>
</protein>
<feature type="transmembrane region" description="Helical" evidence="6">
    <location>
        <begin position="121"/>
        <end position="144"/>
    </location>
</feature>
<name>A0A9P1ID59_9PELO</name>